<organism evidence="2 3">
    <name type="scientific">Azoarcus indigens</name>
    <dbReference type="NCBI Taxonomy" id="29545"/>
    <lineage>
        <taxon>Bacteria</taxon>
        <taxon>Pseudomonadati</taxon>
        <taxon>Pseudomonadota</taxon>
        <taxon>Betaproteobacteria</taxon>
        <taxon>Rhodocyclales</taxon>
        <taxon>Zoogloeaceae</taxon>
        <taxon>Azoarcus</taxon>
    </lineage>
</organism>
<evidence type="ECO:0000256" key="1">
    <source>
        <dbReference type="SAM" id="MobiDB-lite"/>
    </source>
</evidence>
<dbReference type="EMBL" id="SNVV01000012">
    <property type="protein sequence ID" value="TDN49212.1"/>
    <property type="molecule type" value="Genomic_DNA"/>
</dbReference>
<dbReference type="Proteomes" id="UP000295129">
    <property type="component" value="Unassembled WGS sequence"/>
</dbReference>
<dbReference type="RefSeq" id="WP_133592683.1">
    <property type="nucleotide sequence ID" value="NZ_SNVV01000012.1"/>
</dbReference>
<dbReference type="OrthoDB" id="9181160at2"/>
<accession>A0A4V3BM40</accession>
<evidence type="ECO:0000313" key="2">
    <source>
        <dbReference type="EMBL" id="TDN49212.1"/>
    </source>
</evidence>
<comment type="caution">
    <text evidence="2">The sequence shown here is derived from an EMBL/GenBank/DDBJ whole genome shotgun (WGS) entry which is preliminary data.</text>
</comment>
<dbReference type="AlphaFoldDB" id="A0A4V3BM40"/>
<evidence type="ECO:0000313" key="3">
    <source>
        <dbReference type="Proteomes" id="UP000295129"/>
    </source>
</evidence>
<feature type="compositionally biased region" description="Low complexity" evidence="1">
    <location>
        <begin position="100"/>
        <end position="115"/>
    </location>
</feature>
<gene>
    <name evidence="2" type="ORF">C7389_11263</name>
</gene>
<feature type="compositionally biased region" description="Polar residues" evidence="1">
    <location>
        <begin position="84"/>
        <end position="94"/>
    </location>
</feature>
<keyword evidence="3" id="KW-1185">Reference proteome</keyword>
<feature type="region of interest" description="Disordered" evidence="1">
    <location>
        <begin position="63"/>
        <end position="124"/>
    </location>
</feature>
<sequence length="349" mass="37830">MNARDNTQATTVEAALQAAPGMMTVPQLRQRTGLDEKDVRSALRQLANLGQLEHIPGRGRYDGRYGLIASRPSNGAPQPEVGENTGSSASTSHDSPVEGAAVTAPEAADRAAPAAGDEIPAPKYDPDVVGFNPVKWATAEKLRTDAAEQDCMSLLNVIADIREAVGDPQGRIMLGDLAEHIATAMKLGDAHRQDVLAWEHEMEKALDVSSPGMAIERINLLRGERDETVRQYAVLKERHDSYEQAISEIHRTCMDAGIPVGHVVERVQRLAQLAQSQREEPAEEAVDVMEAAAGYILAASKHKPRRINNPERAREAAMAAIRSGAQRAQVFALIPVGEARRGAEWREAK</sequence>
<name>A0A4V3BM40_9RHOO</name>
<protein>
    <submittedName>
        <fullName evidence="2">Uncharacterized protein</fullName>
    </submittedName>
</protein>
<reference evidence="2 3" key="1">
    <citation type="submission" date="2019-03" db="EMBL/GenBank/DDBJ databases">
        <title>Genomic Encyclopedia of Type Strains, Phase IV (KMG-IV): sequencing the most valuable type-strain genomes for metagenomic binning, comparative biology and taxonomic classification.</title>
        <authorList>
            <person name="Goeker M."/>
        </authorList>
    </citation>
    <scope>NUCLEOTIDE SEQUENCE [LARGE SCALE GENOMIC DNA]</scope>
    <source>
        <strain evidence="2 3">DSM 12121</strain>
    </source>
</reference>
<proteinExistence type="predicted"/>